<keyword evidence="1 3" id="KW-0560">Oxidoreductase</keyword>
<dbReference type="Gene3D" id="3.40.309.10">
    <property type="entry name" value="Aldehyde Dehydrogenase, Chain A, domain 2"/>
    <property type="match status" value="1"/>
</dbReference>
<dbReference type="InterPro" id="IPR016162">
    <property type="entry name" value="Ald_DH_N"/>
</dbReference>
<keyword evidence="6" id="KW-1185">Reference proteome</keyword>
<proteinExistence type="inferred from homology"/>
<accession>A0ABY5GY42</accession>
<dbReference type="PANTHER" id="PTHR43111">
    <property type="entry name" value="ALDEHYDE DEHYDROGENASE B-RELATED"/>
    <property type="match status" value="1"/>
</dbReference>
<sequence length="506" mass="55697">MIYAQPGTEGSVVSFKERYANFIGGEWVAPVKGQYFQNTTPVTGEVFCEIPRSTEEDINLALDAAHAAKAAWGTTSVTERSNILLKIADRIEQNLELLAVAETWDNGKAVRETLAADVPLCVDHFRYYAGCIRAQEGSMGEIDQNTVSYQFHEPLGVVGQIIPWNFPLLMAAWKLAPALVTGNCVVLKPAEQTPVSILKLMEVIGDLLPPGVLNVVNGFGKEAGEALATSKRIAKIAFTGSTPVGSHILKCAAENIIPSTVELGGKSPNIYFEDVMDQEEEFVSKAVEGAVLAFFNQGEVCTCPSRLLIQESIYDEFIAKVIERANQIKRGNPLDTDTMVGAQASQQQFEKILSYMDIGKQEGAEFLIGGESHVNDGEFSKGYYVQPTLMKGHNKMRVFQEEIFGPVVAVTTFKDEAEALEIANDTEFGLGAGVWTRDMNRSYRMGRAIEAGRVWTNCYHLYPAHAAFGGYKKSGVGRETHKMMLDHYQQTKNMLVSYDINPLGFF</sequence>
<dbReference type="Proteomes" id="UP001059950">
    <property type="component" value="Chromosome"/>
</dbReference>
<protein>
    <submittedName>
        <fullName evidence="5">Aldehyde dehydrogenase</fullName>
    </submittedName>
</protein>
<gene>
    <name evidence="5" type="ORF">KDX31_06720</name>
</gene>
<dbReference type="PANTHER" id="PTHR43111:SF1">
    <property type="entry name" value="ALDEHYDE DEHYDROGENASE B-RELATED"/>
    <property type="match status" value="1"/>
</dbReference>
<dbReference type="SUPFAM" id="SSF53720">
    <property type="entry name" value="ALDH-like"/>
    <property type="match status" value="1"/>
</dbReference>
<evidence type="ECO:0000256" key="3">
    <source>
        <dbReference type="RuleBase" id="RU003345"/>
    </source>
</evidence>
<dbReference type="InterPro" id="IPR016163">
    <property type="entry name" value="Ald_DH_C"/>
</dbReference>
<feature type="active site" evidence="2">
    <location>
        <position position="262"/>
    </location>
</feature>
<dbReference type="Gene3D" id="3.40.605.10">
    <property type="entry name" value="Aldehyde Dehydrogenase, Chain A, domain 1"/>
    <property type="match status" value="1"/>
</dbReference>
<dbReference type="InterPro" id="IPR015590">
    <property type="entry name" value="Aldehyde_DH_dom"/>
</dbReference>
<comment type="similarity">
    <text evidence="3">Belongs to the aldehyde dehydrogenase family.</text>
</comment>
<dbReference type="EMBL" id="CP073344">
    <property type="protein sequence ID" value="UTW04689.1"/>
    <property type="molecule type" value="Genomic_DNA"/>
</dbReference>
<organism evidence="5 6">
    <name type="scientific">Amphritea atlantica</name>
    <dbReference type="NCBI Taxonomy" id="355243"/>
    <lineage>
        <taxon>Bacteria</taxon>
        <taxon>Pseudomonadati</taxon>
        <taxon>Pseudomonadota</taxon>
        <taxon>Gammaproteobacteria</taxon>
        <taxon>Oceanospirillales</taxon>
        <taxon>Oceanospirillaceae</taxon>
        <taxon>Amphritea</taxon>
    </lineage>
</organism>
<evidence type="ECO:0000256" key="1">
    <source>
        <dbReference type="ARBA" id="ARBA00023002"/>
    </source>
</evidence>
<evidence type="ECO:0000259" key="4">
    <source>
        <dbReference type="Pfam" id="PF00171"/>
    </source>
</evidence>
<evidence type="ECO:0000256" key="2">
    <source>
        <dbReference type="PROSITE-ProRule" id="PRU10007"/>
    </source>
</evidence>
<dbReference type="InterPro" id="IPR016160">
    <property type="entry name" value="Ald_DH_CS_CYS"/>
</dbReference>
<evidence type="ECO:0000313" key="5">
    <source>
        <dbReference type="EMBL" id="UTW04689.1"/>
    </source>
</evidence>
<feature type="domain" description="Aldehyde dehydrogenase" evidence="4">
    <location>
        <begin position="27"/>
        <end position="493"/>
    </location>
</feature>
<dbReference type="Pfam" id="PF00171">
    <property type="entry name" value="Aldedh"/>
    <property type="match status" value="1"/>
</dbReference>
<dbReference type="CDD" id="cd07559">
    <property type="entry name" value="ALDH_ACDHII_AcoD-like"/>
    <property type="match status" value="1"/>
</dbReference>
<dbReference type="InterPro" id="IPR029510">
    <property type="entry name" value="Ald_DH_CS_GLU"/>
</dbReference>
<dbReference type="InterPro" id="IPR016161">
    <property type="entry name" value="Ald_DH/histidinol_DH"/>
</dbReference>
<name>A0ABY5GY42_9GAMM</name>
<dbReference type="PROSITE" id="PS00687">
    <property type="entry name" value="ALDEHYDE_DEHYDR_GLU"/>
    <property type="match status" value="1"/>
</dbReference>
<evidence type="ECO:0000313" key="6">
    <source>
        <dbReference type="Proteomes" id="UP001059950"/>
    </source>
</evidence>
<reference evidence="5" key="1">
    <citation type="submission" date="2021-04" db="EMBL/GenBank/DDBJ databases">
        <title>Oceanospirillales bacteria with DddD are important DMSP degraders in coastal seawater.</title>
        <authorList>
            <person name="Liu J."/>
        </authorList>
    </citation>
    <scope>NUCLEOTIDE SEQUENCE</scope>
    <source>
        <strain evidence="5">GY6</strain>
    </source>
</reference>
<dbReference type="PROSITE" id="PS00070">
    <property type="entry name" value="ALDEHYDE_DEHYDR_CYS"/>
    <property type="match status" value="1"/>
</dbReference>